<proteinExistence type="predicted"/>
<feature type="compositionally biased region" description="Basic and acidic residues" evidence="1">
    <location>
        <begin position="1"/>
        <end position="10"/>
    </location>
</feature>
<feature type="region of interest" description="Disordered" evidence="1">
    <location>
        <begin position="1"/>
        <end position="28"/>
    </location>
</feature>
<gene>
    <name evidence="3" type="ORF">CLV43_111283</name>
</gene>
<dbReference type="Pfam" id="PF01548">
    <property type="entry name" value="DEDD_Tnp_IS110"/>
    <property type="match status" value="1"/>
</dbReference>
<accession>A0A2T0SU15</accession>
<feature type="domain" description="Transposase IS110-like N-terminal" evidence="2">
    <location>
        <begin position="32"/>
        <end position="81"/>
    </location>
</feature>
<feature type="compositionally biased region" description="Basic and acidic residues" evidence="1">
    <location>
        <begin position="131"/>
        <end position="145"/>
    </location>
</feature>
<reference evidence="3 4" key="1">
    <citation type="submission" date="2018-03" db="EMBL/GenBank/DDBJ databases">
        <title>Genomic Encyclopedia of Archaeal and Bacterial Type Strains, Phase II (KMG-II): from individual species to whole genera.</title>
        <authorList>
            <person name="Goeker M."/>
        </authorList>
    </citation>
    <scope>NUCLEOTIDE SEQUENCE [LARGE SCALE GENOMIC DNA]</scope>
    <source>
        <strain evidence="3 4">DSM 44720</strain>
    </source>
</reference>
<protein>
    <recommendedName>
        <fullName evidence="2">Transposase IS110-like N-terminal domain-containing protein</fullName>
    </recommendedName>
</protein>
<evidence type="ECO:0000259" key="2">
    <source>
        <dbReference type="Pfam" id="PF01548"/>
    </source>
</evidence>
<name>A0A2T0SU15_9PSEU</name>
<dbReference type="GO" id="GO:0004803">
    <property type="term" value="F:transposase activity"/>
    <property type="evidence" value="ECO:0007669"/>
    <property type="project" value="InterPro"/>
</dbReference>
<dbReference type="GO" id="GO:0006313">
    <property type="term" value="P:DNA transposition"/>
    <property type="evidence" value="ECO:0007669"/>
    <property type="project" value="InterPro"/>
</dbReference>
<organism evidence="3 4">
    <name type="scientific">Umezawaea tangerina</name>
    <dbReference type="NCBI Taxonomy" id="84725"/>
    <lineage>
        <taxon>Bacteria</taxon>
        <taxon>Bacillati</taxon>
        <taxon>Actinomycetota</taxon>
        <taxon>Actinomycetes</taxon>
        <taxon>Pseudonocardiales</taxon>
        <taxon>Pseudonocardiaceae</taxon>
        <taxon>Umezawaea</taxon>
    </lineage>
</organism>
<dbReference type="InterPro" id="IPR002525">
    <property type="entry name" value="Transp_IS110-like_N"/>
</dbReference>
<feature type="region of interest" description="Disordered" evidence="1">
    <location>
        <begin position="128"/>
        <end position="179"/>
    </location>
</feature>
<dbReference type="GO" id="GO:0003677">
    <property type="term" value="F:DNA binding"/>
    <property type="evidence" value="ECO:0007669"/>
    <property type="project" value="InterPro"/>
</dbReference>
<dbReference type="EMBL" id="PVTF01000011">
    <property type="protein sequence ID" value="PRY36911.1"/>
    <property type="molecule type" value="Genomic_DNA"/>
</dbReference>
<comment type="caution">
    <text evidence="3">The sequence shown here is derived from an EMBL/GenBank/DDBJ whole genome shotgun (WGS) entry which is preliminary data.</text>
</comment>
<sequence>MTDAPSRTHDPGVVSPDLVASPDRCRLPPPARTLTHTLRTVDVGDDALAELDVLVGFDDDLADEATRLSNRIRGLLTGIHPALERAIGPRISHPAVLEILSRCGGPTGIAKAGRRTLTAIAAAHAPRMGARRFDHDGAGRTDRDRSRHHRGRHGPAPTRGHPENRAPTEKAGRRRARSRLRCSLTTATGTPRCAQAIRVASRRAVFDSLPVPVLGSADMKTTSSGSHHLATIGVMCRRRSSAVAALPSRSTT</sequence>
<evidence type="ECO:0000313" key="3">
    <source>
        <dbReference type="EMBL" id="PRY36911.1"/>
    </source>
</evidence>
<feature type="compositionally biased region" description="Basic and acidic residues" evidence="1">
    <location>
        <begin position="160"/>
        <end position="171"/>
    </location>
</feature>
<dbReference type="AlphaFoldDB" id="A0A2T0SU15"/>
<evidence type="ECO:0000313" key="4">
    <source>
        <dbReference type="Proteomes" id="UP000239494"/>
    </source>
</evidence>
<dbReference type="Proteomes" id="UP000239494">
    <property type="component" value="Unassembled WGS sequence"/>
</dbReference>
<keyword evidence="4" id="KW-1185">Reference proteome</keyword>
<evidence type="ECO:0000256" key="1">
    <source>
        <dbReference type="SAM" id="MobiDB-lite"/>
    </source>
</evidence>